<dbReference type="InterPro" id="IPR008571">
    <property type="entry name" value="HerA-like"/>
</dbReference>
<name>A0A2U9IXB2_9CREN</name>
<evidence type="ECO:0000256" key="11">
    <source>
        <dbReference type="SAM" id="Coils"/>
    </source>
</evidence>
<feature type="domain" description="Helicase HerA-like C-terminal" evidence="13">
    <location>
        <begin position="354"/>
        <end position="447"/>
    </location>
</feature>
<dbReference type="GeneID" id="36834401"/>
<evidence type="ECO:0000256" key="8">
    <source>
        <dbReference type="ARBA" id="ARBA00034617"/>
    </source>
</evidence>
<evidence type="ECO:0000256" key="9">
    <source>
        <dbReference type="ARBA" id="ARBA00048954"/>
    </source>
</evidence>
<dbReference type="OrthoDB" id="107033at2157"/>
<dbReference type="SUPFAM" id="SSF52540">
    <property type="entry name" value="P-loop containing nucleoside triphosphate hydrolases"/>
    <property type="match status" value="1"/>
</dbReference>
<dbReference type="STRING" id="1293036.GCA_001315825_01803"/>
<dbReference type="GO" id="GO:0043139">
    <property type="term" value="F:5'-3' DNA helicase activity"/>
    <property type="evidence" value="ECO:0007669"/>
    <property type="project" value="UniProtKB-EC"/>
</dbReference>
<comment type="similarity">
    <text evidence="1">Belongs to the HerA family.</text>
</comment>
<dbReference type="Pfam" id="PF05872">
    <property type="entry name" value="HerA_C"/>
    <property type="match status" value="1"/>
</dbReference>
<dbReference type="PANTHER" id="PTHR42957">
    <property type="entry name" value="HELICASE MJ1565-RELATED"/>
    <property type="match status" value="1"/>
</dbReference>
<feature type="domain" description="Helicase HerA central" evidence="12">
    <location>
        <begin position="119"/>
        <end position="332"/>
    </location>
</feature>
<dbReference type="PANTHER" id="PTHR42957:SF1">
    <property type="entry name" value="HELICASE MJ1565-RELATED"/>
    <property type="match status" value="1"/>
</dbReference>
<dbReference type="GO" id="GO:0016787">
    <property type="term" value="F:hydrolase activity"/>
    <property type="evidence" value="ECO:0007669"/>
    <property type="project" value="UniProtKB-KW"/>
</dbReference>
<dbReference type="GO" id="GO:0043138">
    <property type="term" value="F:3'-5' DNA helicase activity"/>
    <property type="evidence" value="ECO:0007669"/>
    <property type="project" value="UniProtKB-EC"/>
</dbReference>
<dbReference type="RefSeq" id="WP_110369735.1">
    <property type="nucleotide sequence ID" value="NZ_CP029287.2"/>
</dbReference>
<feature type="coiled-coil region" evidence="11">
    <location>
        <begin position="229"/>
        <end position="287"/>
    </location>
</feature>
<evidence type="ECO:0000256" key="6">
    <source>
        <dbReference type="ARBA" id="ARBA00023125"/>
    </source>
</evidence>
<dbReference type="KEGG" id="mhk:DFR87_03625"/>
<keyword evidence="2" id="KW-0547">Nucleotide-binding</keyword>
<keyword evidence="7" id="KW-0413">Isomerase</keyword>
<evidence type="ECO:0000256" key="7">
    <source>
        <dbReference type="ARBA" id="ARBA00023235"/>
    </source>
</evidence>
<evidence type="ECO:0000256" key="10">
    <source>
        <dbReference type="ARBA" id="ARBA00048988"/>
    </source>
</evidence>
<evidence type="ECO:0000256" key="5">
    <source>
        <dbReference type="ARBA" id="ARBA00022840"/>
    </source>
</evidence>
<evidence type="ECO:0000313" key="16">
    <source>
        <dbReference type="Proteomes" id="UP000247586"/>
    </source>
</evidence>
<dbReference type="Pfam" id="PF01935">
    <property type="entry name" value="DUF87"/>
    <property type="match status" value="1"/>
</dbReference>
<dbReference type="AlphaFoldDB" id="A0A2U9IXB2"/>
<organism evidence="15 16">
    <name type="scientific">Metallosphaera hakonensis JCM 8857 = DSM 7519</name>
    <dbReference type="NCBI Taxonomy" id="1293036"/>
    <lineage>
        <taxon>Archaea</taxon>
        <taxon>Thermoproteota</taxon>
        <taxon>Thermoprotei</taxon>
        <taxon>Sulfolobales</taxon>
        <taxon>Sulfolobaceae</taxon>
        <taxon>Metallosphaera</taxon>
    </lineage>
</organism>
<reference evidence="16" key="3">
    <citation type="submission" date="2020-03" db="EMBL/GenBank/DDBJ databases">
        <title>Sequencing and Assembly of Multiple Reported Metal-Biooxidizing Members of the Extremely Thermoacidophilic Archaeal Family Sulfolobaceae.</title>
        <authorList>
            <person name="Counts J.A."/>
            <person name="Kelly R.M."/>
        </authorList>
    </citation>
    <scope>NUCLEOTIDE SEQUENCE [LARGE SCALE GENOMIC DNA]</scope>
    <source>
        <strain evidence="16">HO1-1</strain>
    </source>
</reference>
<evidence type="ECO:0000259" key="14">
    <source>
        <dbReference type="Pfam" id="PF09378"/>
    </source>
</evidence>
<dbReference type="EMBL" id="CP029287">
    <property type="protein sequence ID" value="AWS00526.1"/>
    <property type="molecule type" value="Genomic_DNA"/>
</dbReference>
<keyword evidence="11" id="KW-0175">Coiled coil</keyword>
<keyword evidence="3" id="KW-0378">Hydrolase</keyword>
<accession>A0A2U9IXB2</accession>
<comment type="catalytic activity">
    <reaction evidence="10">
        <text>ATP + H2O = ADP + phosphate + H(+)</text>
        <dbReference type="Rhea" id="RHEA:13065"/>
        <dbReference type="ChEBI" id="CHEBI:15377"/>
        <dbReference type="ChEBI" id="CHEBI:15378"/>
        <dbReference type="ChEBI" id="CHEBI:30616"/>
        <dbReference type="ChEBI" id="CHEBI:43474"/>
        <dbReference type="ChEBI" id="CHEBI:456216"/>
        <dbReference type="EC" id="5.6.2.4"/>
    </reaction>
</comment>
<keyword evidence="5" id="KW-0067">ATP-binding</keyword>
<dbReference type="InterPro" id="IPR053460">
    <property type="entry name" value="DSB_Repair_Helicase"/>
</dbReference>
<evidence type="ECO:0000313" key="15">
    <source>
        <dbReference type="EMBL" id="AWS00526.1"/>
    </source>
</evidence>
<dbReference type="Gene3D" id="3.40.50.300">
    <property type="entry name" value="P-loop containing nucleotide triphosphate hydrolases"/>
    <property type="match status" value="2"/>
</dbReference>
<keyword evidence="6" id="KW-0238">DNA-binding</keyword>
<dbReference type="Pfam" id="PF09378">
    <property type="entry name" value="HAS-barrel"/>
    <property type="match status" value="1"/>
</dbReference>
<dbReference type="InterPro" id="IPR033186">
    <property type="entry name" value="HerA_C"/>
</dbReference>
<gene>
    <name evidence="15" type="ORF">DFR87_03625</name>
</gene>
<evidence type="ECO:0000256" key="4">
    <source>
        <dbReference type="ARBA" id="ARBA00022806"/>
    </source>
</evidence>
<evidence type="ECO:0000259" key="13">
    <source>
        <dbReference type="Pfam" id="PF05872"/>
    </source>
</evidence>
<comment type="catalytic activity">
    <reaction evidence="8">
        <text>Couples ATP hydrolysis with the unwinding of duplex DNA by translocating in the 3'-5' direction.</text>
        <dbReference type="EC" id="5.6.2.4"/>
    </reaction>
</comment>
<dbReference type="InterPro" id="IPR018538">
    <property type="entry name" value="HerA_barrel_dom"/>
</dbReference>
<evidence type="ECO:0000256" key="1">
    <source>
        <dbReference type="ARBA" id="ARBA00007816"/>
    </source>
</evidence>
<dbReference type="Proteomes" id="UP000247586">
    <property type="component" value="Chromosome"/>
</dbReference>
<reference evidence="15 16" key="1">
    <citation type="submission" date="2018-05" db="EMBL/GenBank/DDBJ databases">
        <title>Complete Genome Sequences of Extremely Thermoacidophilic, Metal-Mobilizing Type-Strain Members of the Archaeal Family Sulfolobaceae: Acidianus brierleyi DSM-1651T, Acidianus sulfidivorans DSM-18786T, Metallosphaera hakonensis DSM-7519T, and Metallosphaera prunae DSM-10039T.</title>
        <authorList>
            <person name="Counts J.A."/>
            <person name="Kelly R.M."/>
        </authorList>
    </citation>
    <scope>NUCLEOTIDE SEQUENCE [LARGE SCALE GENOMIC DNA]</scope>
    <source>
        <strain evidence="15 16">HO1-1</strain>
    </source>
</reference>
<keyword evidence="16" id="KW-1185">Reference proteome</keyword>
<reference evidence="16" key="2">
    <citation type="submission" date="2020-03" db="EMBL/GenBank/DDBJ databases">
        <title>Complete Genome Sequences of Extremely Thermoacidophilic, Metal-Mobilizing Type-Strain Members of the Archaeal Family Sulfolobaceae: Acidianus brierleyi DSM-1651T, Acidianus sulfidivorans DSM-18786T, Metallosphaera hakonensis DSM-7519T, and Metallosphaera prunae DSM-10039T.</title>
        <authorList>
            <person name="Counts J.A."/>
            <person name="Kelly R.M."/>
        </authorList>
    </citation>
    <scope>NUCLEOTIDE SEQUENCE [LARGE SCALE GENOMIC DNA]</scope>
    <source>
        <strain evidence="16">HO1-1</strain>
    </source>
</reference>
<keyword evidence="4" id="KW-0347">Helicase</keyword>
<proteinExistence type="inferred from homology"/>
<evidence type="ECO:0000256" key="3">
    <source>
        <dbReference type="ARBA" id="ARBA00022801"/>
    </source>
</evidence>
<evidence type="ECO:0000259" key="12">
    <source>
        <dbReference type="Pfam" id="PF01935"/>
    </source>
</evidence>
<sequence>MIVGYVIGEASPQEALVLAEKPVRVGRYVVLEYDGVKVLGLITSVTRGSPLLDLTINDIKIVQKLKNLDTSIPQFVRADVKLLHEINSGMIPDLPPGPGTPVRFAEEDELRDIFSEGDIVIGSVIGMNIPVKIKVNSLSRHLAILAATGSGKSNTVAVLSQSIASIGGSVVIFDYHGEYYDSDIRPLNTIVPNLNPLHLQPREFATLLEIRPNATIQYRFLRNAFVNYVKEVKEKLKDGNVDYEELNTNFVKHIEDKIDEIASSEKQRQQKDAADEVKNKLEEFVDRFGGTINLTVPDITSRIKPASVNVVDISHMDEEAMDAVVSHYLRRLLDSRKEFRHRGTGLGFPVVAVIEESHVFISKNQDTLTKYYASKIAREGRKFGVSMVIVSQRPKGLDETILSQMTNKIILRMVEPTDKKYVLEASDNLTEDLVEQLSSLGIGEAIIIGNLVRLPAFVKISKFTGKLGGSDPDIKGEWSTFLNPNRIGEEFG</sequence>
<dbReference type="NCBIfam" id="NF040937">
    <property type="entry name" value="HerA_Thermprot"/>
    <property type="match status" value="1"/>
</dbReference>
<evidence type="ECO:0000256" key="2">
    <source>
        <dbReference type="ARBA" id="ARBA00022741"/>
    </source>
</evidence>
<dbReference type="GO" id="GO:0005524">
    <property type="term" value="F:ATP binding"/>
    <property type="evidence" value="ECO:0007669"/>
    <property type="project" value="UniProtKB-KW"/>
</dbReference>
<protein>
    <submittedName>
        <fullName evidence="15">Uncharacterized protein</fullName>
    </submittedName>
</protein>
<comment type="catalytic activity">
    <reaction evidence="9">
        <text>ATP + H2O = ADP + phosphate + H(+)</text>
        <dbReference type="Rhea" id="RHEA:13065"/>
        <dbReference type="ChEBI" id="CHEBI:15377"/>
        <dbReference type="ChEBI" id="CHEBI:15378"/>
        <dbReference type="ChEBI" id="CHEBI:30616"/>
        <dbReference type="ChEBI" id="CHEBI:43474"/>
        <dbReference type="ChEBI" id="CHEBI:456216"/>
        <dbReference type="EC" id="5.6.2.3"/>
    </reaction>
</comment>
<dbReference type="InterPro" id="IPR027417">
    <property type="entry name" value="P-loop_NTPase"/>
</dbReference>
<feature type="domain" description="Helicase HerA barrel" evidence="14">
    <location>
        <begin position="3"/>
        <end position="69"/>
    </location>
</feature>
<dbReference type="InterPro" id="IPR002789">
    <property type="entry name" value="HerA_central"/>
</dbReference>
<dbReference type="GO" id="GO:0003677">
    <property type="term" value="F:DNA binding"/>
    <property type="evidence" value="ECO:0007669"/>
    <property type="project" value="UniProtKB-KW"/>
</dbReference>